<keyword evidence="9 13" id="KW-0798">TonB box</keyword>
<dbReference type="CDD" id="cd01347">
    <property type="entry name" value="ligand_gated_channel"/>
    <property type="match status" value="1"/>
</dbReference>
<dbReference type="InterPro" id="IPR000531">
    <property type="entry name" value="Beta-barrel_TonB"/>
</dbReference>
<evidence type="ECO:0000256" key="13">
    <source>
        <dbReference type="RuleBase" id="RU003357"/>
    </source>
</evidence>
<sequence>MKILGGQNMPKLKKLPLGICLAILSMSAKAETSLDAVTVTATKQERKALDVSQSVDVVKSETIQKKNARNINDIIKTMPGVIAVSKNGGYDSRLIIRGAGLKAPYGVREIMVLRDGVPMTDPDSFTRFDFVDIDDISSVEVFKGPGSIEASNASGGVLAINSISVFDGTKDYVKLGAGSETSRNAALHKTWEAGQNDNISIQLSRRQADNNWRQWNQFDTTQFSIKEGHFFKGESTLETELSYQESNLQLPGSLNAAGYAKYLQSGQTLNDKANTGSAFSKSARDSKTLFFNTRYKTKLSKTLEFKPQFYVNKWQHFHPVTGIINDAKDNYVVGTDLMFDRKHQLFGHDASQVFGVTVRGDIRNQGKKYQYRDTVIKFGRIVDVTSDAKGTLASVEDSSNLLSGAYFQQTFSPAERWQMDLGVRYDHLNMDISGDEYWKYDYAGAKYVAGQGHYTTRANYDLFAPKASVNYELAKLSRLYATVSGAQQAPTESEISNNRSYGHATNLKASTAVQYEVGYKHNAQKLQTTFALYQIDLTDEIVGVKDGTTTYYVNAGKTQKKGAELNVGYQVLPSVGIGGTAAVQDYRYLKYQDSGADYSGNHVRFIPEQQYSIFANYQHKGYQARVEGMAFGSYYIDDANTEKYSGYNMVTNMMVAYRQKAHLFQLNVNNLFDMRYAEEVSKDSRGSYSYTPGAPRNIQFNYRYQL</sequence>
<evidence type="ECO:0000256" key="3">
    <source>
        <dbReference type="ARBA" id="ARBA00022452"/>
    </source>
</evidence>
<dbReference type="STRING" id="28885.EI16_07495"/>
<dbReference type="AlphaFoldDB" id="A0A066ZV26"/>
<name>A0A066ZV26_HYDMR</name>
<dbReference type="InterPro" id="IPR037066">
    <property type="entry name" value="Plug_dom_sf"/>
</dbReference>
<keyword evidence="18" id="KW-1185">Reference proteome</keyword>
<dbReference type="PANTHER" id="PTHR32552:SF68">
    <property type="entry name" value="FERRICHROME OUTER MEMBRANE TRANSPORTER_PHAGE RECEPTOR"/>
    <property type="match status" value="1"/>
</dbReference>
<dbReference type="Pfam" id="PF07715">
    <property type="entry name" value="Plug"/>
    <property type="match status" value="1"/>
</dbReference>
<feature type="domain" description="TonB-dependent receptor-like beta-barrel" evidence="15">
    <location>
        <begin position="248"/>
        <end position="671"/>
    </location>
</feature>
<dbReference type="Gene3D" id="2.170.130.10">
    <property type="entry name" value="TonB-dependent receptor, plug domain"/>
    <property type="match status" value="1"/>
</dbReference>
<accession>A0A066ZV26</accession>
<keyword evidence="7" id="KW-0408">Iron</keyword>
<keyword evidence="5 12" id="KW-0812">Transmembrane</keyword>
<keyword evidence="2 12" id="KW-0813">Transport</keyword>
<evidence type="ECO:0000313" key="18">
    <source>
        <dbReference type="Proteomes" id="UP000027341"/>
    </source>
</evidence>
<evidence type="ECO:0000256" key="4">
    <source>
        <dbReference type="ARBA" id="ARBA00022496"/>
    </source>
</evidence>
<dbReference type="EMBL" id="JMIU01000001">
    <property type="protein sequence ID" value="KDN96124.1"/>
    <property type="molecule type" value="Genomic_DNA"/>
</dbReference>
<dbReference type="SUPFAM" id="SSF56935">
    <property type="entry name" value="Porins"/>
    <property type="match status" value="1"/>
</dbReference>
<keyword evidence="3 12" id="KW-1134">Transmembrane beta strand</keyword>
<evidence type="ECO:0000313" key="17">
    <source>
        <dbReference type="EMBL" id="KDN96124.1"/>
    </source>
</evidence>
<keyword evidence="11 12" id="KW-0998">Cell outer membrane</keyword>
<protein>
    <recommendedName>
        <fullName evidence="19">TonB-dependent receptor</fullName>
    </recommendedName>
</protein>
<evidence type="ECO:0000256" key="6">
    <source>
        <dbReference type="ARBA" id="ARBA00022729"/>
    </source>
</evidence>
<keyword evidence="8" id="KW-0406">Ion transport</keyword>
<evidence type="ECO:0000256" key="10">
    <source>
        <dbReference type="ARBA" id="ARBA00023136"/>
    </source>
</evidence>
<dbReference type="InterPro" id="IPR012910">
    <property type="entry name" value="Plug_dom"/>
</dbReference>
<evidence type="ECO:0000256" key="12">
    <source>
        <dbReference type="PROSITE-ProRule" id="PRU01360"/>
    </source>
</evidence>
<keyword evidence="4" id="KW-0410">Iron transport</keyword>
<feature type="domain" description="TonB-dependent receptor plug" evidence="16">
    <location>
        <begin position="49"/>
        <end position="157"/>
    </location>
</feature>
<evidence type="ECO:0000256" key="2">
    <source>
        <dbReference type="ARBA" id="ARBA00022448"/>
    </source>
</evidence>
<dbReference type="Proteomes" id="UP000027341">
    <property type="component" value="Unassembled WGS sequence"/>
</dbReference>
<evidence type="ECO:0000256" key="14">
    <source>
        <dbReference type="SAM" id="SignalP"/>
    </source>
</evidence>
<evidence type="ECO:0000259" key="16">
    <source>
        <dbReference type="Pfam" id="PF07715"/>
    </source>
</evidence>
<dbReference type="InterPro" id="IPR036942">
    <property type="entry name" value="Beta-barrel_TonB_sf"/>
</dbReference>
<feature type="signal peptide" evidence="14">
    <location>
        <begin position="1"/>
        <end position="30"/>
    </location>
</feature>
<dbReference type="Gene3D" id="2.40.170.20">
    <property type="entry name" value="TonB-dependent receptor, beta-barrel domain"/>
    <property type="match status" value="1"/>
</dbReference>
<evidence type="ECO:0000256" key="9">
    <source>
        <dbReference type="ARBA" id="ARBA00023077"/>
    </source>
</evidence>
<gene>
    <name evidence="17" type="ORF">EI16_07495</name>
</gene>
<evidence type="ECO:0000256" key="1">
    <source>
        <dbReference type="ARBA" id="ARBA00004571"/>
    </source>
</evidence>
<dbReference type="GO" id="GO:0015344">
    <property type="term" value="F:siderophore uptake transmembrane transporter activity"/>
    <property type="evidence" value="ECO:0007669"/>
    <property type="project" value="TreeGrafter"/>
</dbReference>
<reference evidence="17 18" key="1">
    <citation type="submission" date="2014-04" db="EMBL/GenBank/DDBJ databases">
        <title>Draft genome sequence of Hydrogenovibrio marinus MH-110, a model organism for aerobic H2 metabolism.</title>
        <authorList>
            <person name="Cha H.J."/>
            <person name="Jo B.H."/>
            <person name="Hwang B.H."/>
        </authorList>
    </citation>
    <scope>NUCLEOTIDE SEQUENCE [LARGE SCALE GENOMIC DNA]</scope>
    <source>
        <strain evidence="17 18">MH-110</strain>
    </source>
</reference>
<dbReference type="PROSITE" id="PS52016">
    <property type="entry name" value="TONB_DEPENDENT_REC_3"/>
    <property type="match status" value="1"/>
</dbReference>
<evidence type="ECO:0000259" key="15">
    <source>
        <dbReference type="Pfam" id="PF00593"/>
    </source>
</evidence>
<comment type="caution">
    <text evidence="17">The sequence shown here is derived from an EMBL/GenBank/DDBJ whole genome shotgun (WGS) entry which is preliminary data.</text>
</comment>
<proteinExistence type="inferred from homology"/>
<comment type="similarity">
    <text evidence="12 13">Belongs to the TonB-dependent receptor family.</text>
</comment>
<evidence type="ECO:0000256" key="5">
    <source>
        <dbReference type="ARBA" id="ARBA00022692"/>
    </source>
</evidence>
<comment type="subcellular location">
    <subcellularLocation>
        <location evidence="1 12">Cell outer membrane</location>
        <topology evidence="1 12">Multi-pass membrane protein</topology>
    </subcellularLocation>
</comment>
<keyword evidence="10 12" id="KW-0472">Membrane</keyword>
<feature type="chain" id="PRO_5001632560" description="TonB-dependent receptor" evidence="14">
    <location>
        <begin position="31"/>
        <end position="706"/>
    </location>
</feature>
<dbReference type="Pfam" id="PF00593">
    <property type="entry name" value="TonB_dep_Rec_b-barrel"/>
    <property type="match status" value="1"/>
</dbReference>
<evidence type="ECO:0000256" key="11">
    <source>
        <dbReference type="ARBA" id="ARBA00023237"/>
    </source>
</evidence>
<organism evidence="17 18">
    <name type="scientific">Hydrogenovibrio marinus</name>
    <dbReference type="NCBI Taxonomy" id="28885"/>
    <lineage>
        <taxon>Bacteria</taxon>
        <taxon>Pseudomonadati</taxon>
        <taxon>Pseudomonadota</taxon>
        <taxon>Gammaproteobacteria</taxon>
        <taxon>Thiotrichales</taxon>
        <taxon>Piscirickettsiaceae</taxon>
        <taxon>Hydrogenovibrio</taxon>
    </lineage>
</organism>
<dbReference type="PANTHER" id="PTHR32552">
    <property type="entry name" value="FERRICHROME IRON RECEPTOR-RELATED"/>
    <property type="match status" value="1"/>
</dbReference>
<dbReference type="GO" id="GO:0009279">
    <property type="term" value="C:cell outer membrane"/>
    <property type="evidence" value="ECO:0007669"/>
    <property type="project" value="UniProtKB-SubCell"/>
</dbReference>
<evidence type="ECO:0000256" key="7">
    <source>
        <dbReference type="ARBA" id="ARBA00023004"/>
    </source>
</evidence>
<keyword evidence="6 14" id="KW-0732">Signal</keyword>
<evidence type="ECO:0000256" key="8">
    <source>
        <dbReference type="ARBA" id="ARBA00023065"/>
    </source>
</evidence>
<evidence type="ECO:0008006" key="19">
    <source>
        <dbReference type="Google" id="ProtNLM"/>
    </source>
</evidence>
<dbReference type="InterPro" id="IPR039426">
    <property type="entry name" value="TonB-dep_rcpt-like"/>
</dbReference>